<keyword evidence="3" id="KW-1185">Reference proteome</keyword>
<protein>
    <recommendedName>
        <fullName evidence="1">Putative plant transposon protein domain-containing protein</fullName>
    </recommendedName>
</protein>
<gene>
    <name evidence="2" type="ORF">LIER_12961</name>
</gene>
<dbReference type="Pfam" id="PF20167">
    <property type="entry name" value="Transposase_32"/>
    <property type="match status" value="1"/>
</dbReference>
<accession>A0AAV3PVR7</accession>
<reference evidence="2 3" key="1">
    <citation type="submission" date="2024-01" db="EMBL/GenBank/DDBJ databases">
        <title>The complete chloroplast genome sequence of Lithospermum erythrorhizon: insights into the phylogenetic relationship among Boraginaceae species and the maternal lineages of purple gromwells.</title>
        <authorList>
            <person name="Okada T."/>
            <person name="Watanabe K."/>
        </authorList>
    </citation>
    <scope>NUCLEOTIDE SEQUENCE [LARGE SCALE GENOMIC DNA]</scope>
</reference>
<proteinExistence type="predicted"/>
<organism evidence="2 3">
    <name type="scientific">Lithospermum erythrorhizon</name>
    <name type="common">Purple gromwell</name>
    <name type="synonym">Lithospermum officinale var. erythrorhizon</name>
    <dbReference type="NCBI Taxonomy" id="34254"/>
    <lineage>
        <taxon>Eukaryota</taxon>
        <taxon>Viridiplantae</taxon>
        <taxon>Streptophyta</taxon>
        <taxon>Embryophyta</taxon>
        <taxon>Tracheophyta</taxon>
        <taxon>Spermatophyta</taxon>
        <taxon>Magnoliopsida</taxon>
        <taxon>eudicotyledons</taxon>
        <taxon>Gunneridae</taxon>
        <taxon>Pentapetalae</taxon>
        <taxon>asterids</taxon>
        <taxon>lamiids</taxon>
        <taxon>Boraginales</taxon>
        <taxon>Boraginaceae</taxon>
        <taxon>Boraginoideae</taxon>
        <taxon>Lithospermeae</taxon>
        <taxon>Lithospermum</taxon>
    </lineage>
</organism>
<sequence length="287" mass="32059">MNDTRTRVNNKRIPKNVAHVSTVGIALNSKDEEARWKFIYNRRLAPERVLSDVTKRNMVIMNIIKEAGILSVVENVGPYWPKLVREFICNLPRDVNDPKSNNYHKVTLRNFLFNFSPDLINKAYGRTNEGDTRDCLFLSDIVSTLTAGSVTIWPPKSQLGSSKLSVKYAVLHKVVICLVPTTHTTSIGEALAKVLYMLGSGDHFNIGHVIFDQIVDHAKSNAVLKPIGFPRLICSLLRAQHPEVLAETNEETIVPKSFTISHKLLSGTHVVDIPIQDVGIDEVITAE</sequence>
<dbReference type="InterPro" id="IPR046796">
    <property type="entry name" value="Transposase_32_dom"/>
</dbReference>
<feature type="domain" description="Putative plant transposon protein" evidence="1">
    <location>
        <begin position="71"/>
        <end position="241"/>
    </location>
</feature>
<dbReference type="Proteomes" id="UP001454036">
    <property type="component" value="Unassembled WGS sequence"/>
</dbReference>
<comment type="caution">
    <text evidence="2">The sequence shown here is derived from an EMBL/GenBank/DDBJ whole genome shotgun (WGS) entry which is preliminary data.</text>
</comment>
<evidence type="ECO:0000259" key="1">
    <source>
        <dbReference type="Pfam" id="PF20167"/>
    </source>
</evidence>
<evidence type="ECO:0000313" key="2">
    <source>
        <dbReference type="EMBL" id="GAA0155176.1"/>
    </source>
</evidence>
<name>A0AAV3PVR7_LITER</name>
<dbReference type="EMBL" id="BAABME010002562">
    <property type="protein sequence ID" value="GAA0155176.1"/>
    <property type="molecule type" value="Genomic_DNA"/>
</dbReference>
<evidence type="ECO:0000313" key="3">
    <source>
        <dbReference type="Proteomes" id="UP001454036"/>
    </source>
</evidence>
<dbReference type="AlphaFoldDB" id="A0AAV3PVR7"/>